<evidence type="ECO:0000256" key="1">
    <source>
        <dbReference type="ARBA" id="ARBA00004141"/>
    </source>
</evidence>
<comment type="subcellular location">
    <subcellularLocation>
        <location evidence="1">Membrane</location>
        <topology evidence="1">Multi-pass membrane protein</topology>
    </subcellularLocation>
</comment>
<keyword evidence="4 7" id="KW-0472">Membrane</keyword>
<evidence type="ECO:0000313" key="10">
    <source>
        <dbReference type="Proteomes" id="UP000308802"/>
    </source>
</evidence>
<feature type="compositionally biased region" description="Basic and acidic residues" evidence="6">
    <location>
        <begin position="283"/>
        <end position="292"/>
    </location>
</feature>
<evidence type="ECO:0000313" key="9">
    <source>
        <dbReference type="EMBL" id="THW74032.1"/>
    </source>
</evidence>
<accession>A0A4S8UQS9</accession>
<dbReference type="PANTHER" id="PTHR33048:SF146">
    <property type="entry name" value="INTEGRAL MEMBRANE PROTEIN"/>
    <property type="match status" value="1"/>
</dbReference>
<feature type="transmembrane region" description="Helical" evidence="7">
    <location>
        <begin position="16"/>
        <end position="36"/>
    </location>
</feature>
<evidence type="ECO:0000256" key="3">
    <source>
        <dbReference type="ARBA" id="ARBA00022989"/>
    </source>
</evidence>
<feature type="transmembrane region" description="Helical" evidence="7">
    <location>
        <begin position="134"/>
        <end position="155"/>
    </location>
</feature>
<evidence type="ECO:0000259" key="8">
    <source>
        <dbReference type="Pfam" id="PF20684"/>
    </source>
</evidence>
<protein>
    <recommendedName>
        <fullName evidence="8">Rhodopsin domain-containing protein</fullName>
    </recommendedName>
</protein>
<dbReference type="AlphaFoldDB" id="A0A4S8UQS9"/>
<evidence type="ECO:0000256" key="7">
    <source>
        <dbReference type="SAM" id="Phobius"/>
    </source>
</evidence>
<name>A0A4S8UQS9_AURPU</name>
<reference evidence="9 10" key="1">
    <citation type="submission" date="2018-10" db="EMBL/GenBank/DDBJ databases">
        <title>Fifty Aureobasidium pullulans genomes reveal a recombining polyextremotolerant generalist.</title>
        <authorList>
            <person name="Gostincar C."/>
            <person name="Turk M."/>
            <person name="Zajc J."/>
            <person name="Gunde-Cimerman N."/>
        </authorList>
    </citation>
    <scope>NUCLEOTIDE SEQUENCE [LARGE SCALE GENOMIC DNA]</scope>
    <source>
        <strain evidence="9 10">EXF-10659</strain>
    </source>
</reference>
<proteinExistence type="inferred from homology"/>
<feature type="transmembrane region" description="Helical" evidence="7">
    <location>
        <begin position="48"/>
        <end position="70"/>
    </location>
</feature>
<organism evidence="9 10">
    <name type="scientific">Aureobasidium pullulans</name>
    <name type="common">Black yeast</name>
    <name type="synonym">Pullularia pullulans</name>
    <dbReference type="NCBI Taxonomy" id="5580"/>
    <lineage>
        <taxon>Eukaryota</taxon>
        <taxon>Fungi</taxon>
        <taxon>Dikarya</taxon>
        <taxon>Ascomycota</taxon>
        <taxon>Pezizomycotina</taxon>
        <taxon>Dothideomycetes</taxon>
        <taxon>Dothideomycetidae</taxon>
        <taxon>Dothideales</taxon>
        <taxon>Saccotheciaceae</taxon>
        <taxon>Aureobasidium</taxon>
    </lineage>
</organism>
<dbReference type="PANTHER" id="PTHR33048">
    <property type="entry name" value="PTH11-LIKE INTEGRAL MEMBRANE PROTEIN (AFU_ORTHOLOGUE AFUA_5G11245)"/>
    <property type="match status" value="1"/>
</dbReference>
<evidence type="ECO:0000256" key="2">
    <source>
        <dbReference type="ARBA" id="ARBA00022692"/>
    </source>
</evidence>
<sequence>MWVENASAEIEHDSRYPMFICVCAVMVFLMTVAVALRAYNCAWGSRRVGVDDWATFVSAALTLVYTIVAIRQTRLGLGLAVALRPIENTDEFTRLNYAGRPVYIAALATFKIALCCGALRIIQNTSRTTLRFVIKGFVVVISLGHVAIALALMLYCRPVRKAWNPRIEGKCLSAGPLFYGTAAVSIICDLFAFSLPFAILYPLRNLNRDIARLIILLFFGFLTTICSVVRMIQTRTVVQNGDSTLLILWGVIEACIGVITSSIPTFNGMISALRKSRNSPSDACHDTDEYRKLPGTGSEAEDSIKLNNITRTTDIQVTNEQIKNGQQVTTMKPVWEEGKLGIAI</sequence>
<keyword evidence="2 7" id="KW-0812">Transmembrane</keyword>
<dbReference type="InterPro" id="IPR052337">
    <property type="entry name" value="SAT4-like"/>
</dbReference>
<comment type="caution">
    <text evidence="9">The sequence shown here is derived from an EMBL/GenBank/DDBJ whole genome shotgun (WGS) entry which is preliminary data.</text>
</comment>
<feature type="transmembrane region" description="Helical" evidence="7">
    <location>
        <begin position="177"/>
        <end position="201"/>
    </location>
</feature>
<feature type="transmembrane region" description="Helical" evidence="7">
    <location>
        <begin position="213"/>
        <end position="233"/>
    </location>
</feature>
<dbReference type="InterPro" id="IPR049326">
    <property type="entry name" value="Rhodopsin_dom_fungi"/>
</dbReference>
<evidence type="ECO:0000256" key="6">
    <source>
        <dbReference type="SAM" id="MobiDB-lite"/>
    </source>
</evidence>
<dbReference type="EMBL" id="QZAO01000147">
    <property type="protein sequence ID" value="THW74032.1"/>
    <property type="molecule type" value="Genomic_DNA"/>
</dbReference>
<feature type="transmembrane region" description="Helical" evidence="7">
    <location>
        <begin position="102"/>
        <end position="122"/>
    </location>
</feature>
<gene>
    <name evidence="9" type="ORF">D6D19_05162</name>
</gene>
<keyword evidence="3 7" id="KW-1133">Transmembrane helix</keyword>
<dbReference type="Proteomes" id="UP000308802">
    <property type="component" value="Unassembled WGS sequence"/>
</dbReference>
<dbReference type="Pfam" id="PF20684">
    <property type="entry name" value="Fung_rhodopsin"/>
    <property type="match status" value="1"/>
</dbReference>
<evidence type="ECO:0000256" key="5">
    <source>
        <dbReference type="ARBA" id="ARBA00038359"/>
    </source>
</evidence>
<feature type="domain" description="Rhodopsin" evidence="8">
    <location>
        <begin position="36"/>
        <end position="270"/>
    </location>
</feature>
<feature type="region of interest" description="Disordered" evidence="6">
    <location>
        <begin position="278"/>
        <end position="299"/>
    </location>
</feature>
<dbReference type="GO" id="GO:0016020">
    <property type="term" value="C:membrane"/>
    <property type="evidence" value="ECO:0007669"/>
    <property type="project" value="UniProtKB-SubCell"/>
</dbReference>
<feature type="transmembrane region" description="Helical" evidence="7">
    <location>
        <begin position="245"/>
        <end position="267"/>
    </location>
</feature>
<comment type="similarity">
    <text evidence="5">Belongs to the SAT4 family.</text>
</comment>
<evidence type="ECO:0000256" key="4">
    <source>
        <dbReference type="ARBA" id="ARBA00023136"/>
    </source>
</evidence>